<dbReference type="InterPro" id="IPR009081">
    <property type="entry name" value="PP-bd_ACP"/>
</dbReference>
<dbReference type="AlphaFoldDB" id="A0A3P3DWK2"/>
<dbReference type="EMBL" id="RRAZ01000002">
    <property type="protein sequence ID" value="RRH78126.1"/>
    <property type="molecule type" value="Genomic_DNA"/>
</dbReference>
<dbReference type="Pfam" id="PF00550">
    <property type="entry name" value="PP-binding"/>
    <property type="match status" value="1"/>
</dbReference>
<dbReference type="Gene3D" id="1.10.1200.10">
    <property type="entry name" value="ACP-like"/>
    <property type="match status" value="1"/>
</dbReference>
<dbReference type="OrthoDB" id="2455700at2"/>
<comment type="caution">
    <text evidence="2">The sequence shown here is derived from an EMBL/GenBank/DDBJ whole genome shotgun (WGS) entry which is preliminary data.</text>
</comment>
<organism evidence="2 3">
    <name type="scientific">Falsigemmobacter faecalis</name>
    <dbReference type="NCBI Taxonomy" id="2488730"/>
    <lineage>
        <taxon>Bacteria</taxon>
        <taxon>Pseudomonadati</taxon>
        <taxon>Pseudomonadota</taxon>
        <taxon>Alphaproteobacteria</taxon>
        <taxon>Rhodobacterales</taxon>
        <taxon>Paracoccaceae</taxon>
        <taxon>Falsigemmobacter</taxon>
    </lineage>
</organism>
<dbReference type="RefSeq" id="WP_124963216.1">
    <property type="nucleotide sequence ID" value="NZ_RRAZ01000002.1"/>
</dbReference>
<dbReference type="Proteomes" id="UP000282125">
    <property type="component" value="Unassembled WGS sequence"/>
</dbReference>
<feature type="domain" description="Carrier" evidence="1">
    <location>
        <begin position="1"/>
        <end position="75"/>
    </location>
</feature>
<dbReference type="PROSITE" id="PS50075">
    <property type="entry name" value="CARRIER"/>
    <property type="match status" value="1"/>
</dbReference>
<dbReference type="InterPro" id="IPR036736">
    <property type="entry name" value="ACP-like_sf"/>
</dbReference>
<accession>A0A3P3DWK2</accession>
<sequence>MALTLEQMRADIARMIHLDADEIGDDDSLPDLGLDSLRLMRLAVIWEEAGLRADFSMFAESTTLGEWWAEIEERGLVN</sequence>
<evidence type="ECO:0000313" key="2">
    <source>
        <dbReference type="EMBL" id="RRH78126.1"/>
    </source>
</evidence>
<name>A0A3P3DWK2_9RHOB</name>
<gene>
    <name evidence="2" type="ORF">EG244_01375</name>
</gene>
<evidence type="ECO:0000259" key="1">
    <source>
        <dbReference type="PROSITE" id="PS50075"/>
    </source>
</evidence>
<keyword evidence="3" id="KW-1185">Reference proteome</keyword>
<dbReference type="SUPFAM" id="SSF47336">
    <property type="entry name" value="ACP-like"/>
    <property type="match status" value="1"/>
</dbReference>
<reference evidence="2 3" key="1">
    <citation type="submission" date="2018-11" db="EMBL/GenBank/DDBJ databases">
        <title>Gemmobacter sp. nov., YIM 102744-1 draft genome.</title>
        <authorList>
            <person name="Li G."/>
            <person name="Jiang Y."/>
        </authorList>
    </citation>
    <scope>NUCLEOTIDE SEQUENCE [LARGE SCALE GENOMIC DNA]</scope>
    <source>
        <strain evidence="2 3">YIM 102744-1</strain>
    </source>
</reference>
<evidence type="ECO:0000313" key="3">
    <source>
        <dbReference type="Proteomes" id="UP000282125"/>
    </source>
</evidence>
<proteinExistence type="predicted"/>
<protein>
    <submittedName>
        <fullName evidence="2">Phosphopantetheine-binding protein</fullName>
    </submittedName>
</protein>